<dbReference type="InterPro" id="IPR007024">
    <property type="entry name" value="BLUF_domain"/>
</dbReference>
<protein>
    <recommendedName>
        <fullName evidence="1">BLUF domain-containing protein</fullName>
    </recommendedName>
</protein>
<dbReference type="Pfam" id="PF04940">
    <property type="entry name" value="BLUF"/>
    <property type="match status" value="1"/>
</dbReference>
<sequence length="75" mass="9014">MDALYHKISQDPRHHKVRLLQRKPITVREFSRWRLGVKKLLDNDEYQDLIALLNMLGQAETVTEQQLNWFKLVVK</sequence>
<dbReference type="GO" id="GO:0009882">
    <property type="term" value="F:blue light photoreceptor activity"/>
    <property type="evidence" value="ECO:0007669"/>
    <property type="project" value="InterPro"/>
</dbReference>
<dbReference type="AlphaFoldDB" id="A0A486XTT6"/>
<name>A0A486XTT6_9GAMM</name>
<organism evidence="2">
    <name type="scientific">Rheinheimera sp. BAL341</name>
    <dbReference type="NCBI Taxonomy" id="1708203"/>
    <lineage>
        <taxon>Bacteria</taxon>
        <taxon>Pseudomonadati</taxon>
        <taxon>Pseudomonadota</taxon>
        <taxon>Gammaproteobacteria</taxon>
        <taxon>Chromatiales</taxon>
        <taxon>Chromatiaceae</taxon>
        <taxon>Rheinheimera</taxon>
    </lineage>
</organism>
<dbReference type="InterPro" id="IPR036046">
    <property type="entry name" value="Acylphosphatase-like_dom_sf"/>
</dbReference>
<reference evidence="2" key="1">
    <citation type="submission" date="2019-04" db="EMBL/GenBank/DDBJ databases">
        <authorList>
            <person name="Brambilla D."/>
        </authorList>
    </citation>
    <scope>NUCLEOTIDE SEQUENCE</scope>
    <source>
        <strain evidence="2">BAL1</strain>
    </source>
</reference>
<evidence type="ECO:0000259" key="1">
    <source>
        <dbReference type="PROSITE" id="PS50925"/>
    </source>
</evidence>
<accession>A0A486XTT6</accession>
<dbReference type="PROSITE" id="PS50925">
    <property type="entry name" value="BLUF"/>
    <property type="match status" value="1"/>
</dbReference>
<dbReference type="GO" id="GO:0071949">
    <property type="term" value="F:FAD binding"/>
    <property type="evidence" value="ECO:0007669"/>
    <property type="project" value="InterPro"/>
</dbReference>
<dbReference type="SUPFAM" id="SSF54975">
    <property type="entry name" value="Acylphosphatase/BLUF domain-like"/>
    <property type="match status" value="1"/>
</dbReference>
<dbReference type="Gene3D" id="3.30.70.100">
    <property type="match status" value="1"/>
</dbReference>
<feature type="domain" description="BLUF" evidence="1">
    <location>
        <begin position="1"/>
        <end position="36"/>
    </location>
</feature>
<evidence type="ECO:0000313" key="2">
    <source>
        <dbReference type="EMBL" id="VHO06030.1"/>
    </source>
</evidence>
<gene>
    <name evidence="2" type="ORF">BAL341_3091</name>
</gene>
<proteinExistence type="predicted"/>
<dbReference type="EMBL" id="CAAJGR010000021">
    <property type="protein sequence ID" value="VHO06030.1"/>
    <property type="molecule type" value="Genomic_DNA"/>
</dbReference>